<dbReference type="Pfam" id="PF06078">
    <property type="entry name" value="DUF937"/>
    <property type="match status" value="1"/>
</dbReference>
<protein>
    <submittedName>
        <fullName evidence="2">DUF937 domain-containing protein</fullName>
    </submittedName>
</protein>
<sequence>MENSIVDAVKSIFQEDTLTALANSTGETTENVRQGLDAMIPIILLALEEKSERELGGILESARQTFGNFYLPETDTLPFESAERAAVSKPDLLKEIFGDNQNTISETLNRYLGLTPTVTEALLSASLPAVFSVLTSGGQQWETRQVFDLLKSRKAEFLASVPTALHTLTVDTKQDASMHAAVPPVTMADAIIDPTHTSPAQPAEEPALHTTETVKKQKQGNKIWWFLSLVILVALWVLFGKGCYGESTETHNEPLTELR</sequence>
<keyword evidence="1" id="KW-0812">Transmembrane</keyword>
<name>A0ABY7WLF5_9SPHI</name>
<proteinExistence type="predicted"/>
<evidence type="ECO:0000313" key="3">
    <source>
        <dbReference type="Proteomes" id="UP001221558"/>
    </source>
</evidence>
<feature type="transmembrane region" description="Helical" evidence="1">
    <location>
        <begin position="223"/>
        <end position="239"/>
    </location>
</feature>
<evidence type="ECO:0000313" key="2">
    <source>
        <dbReference type="EMBL" id="WDF69983.1"/>
    </source>
</evidence>
<keyword evidence="1" id="KW-0472">Membrane</keyword>
<dbReference type="InterPro" id="IPR009282">
    <property type="entry name" value="DUF937"/>
</dbReference>
<evidence type="ECO:0000256" key="1">
    <source>
        <dbReference type="SAM" id="Phobius"/>
    </source>
</evidence>
<dbReference type="EMBL" id="CP117880">
    <property type="protein sequence ID" value="WDF69983.1"/>
    <property type="molecule type" value="Genomic_DNA"/>
</dbReference>
<accession>A0ABY7WLF5</accession>
<reference evidence="2 3" key="1">
    <citation type="submission" date="2023-02" db="EMBL/GenBank/DDBJ databases">
        <title>Genome sequence of Sphingobacterium sp. KACC 22765.</title>
        <authorList>
            <person name="Kim S."/>
            <person name="Heo J."/>
            <person name="Kwon S.-W."/>
        </authorList>
    </citation>
    <scope>NUCLEOTIDE SEQUENCE [LARGE SCALE GENOMIC DNA]</scope>
    <source>
        <strain evidence="2 3">KACC 22765</strain>
    </source>
</reference>
<organism evidence="2 3">
    <name type="scientific">Sphingobacterium oryzagri</name>
    <dbReference type="NCBI Taxonomy" id="3025669"/>
    <lineage>
        <taxon>Bacteria</taxon>
        <taxon>Pseudomonadati</taxon>
        <taxon>Bacteroidota</taxon>
        <taxon>Sphingobacteriia</taxon>
        <taxon>Sphingobacteriales</taxon>
        <taxon>Sphingobacteriaceae</taxon>
        <taxon>Sphingobacterium</taxon>
    </lineage>
</organism>
<keyword evidence="1" id="KW-1133">Transmembrane helix</keyword>
<gene>
    <name evidence="2" type="ORF">PQ465_06300</name>
</gene>
<keyword evidence="3" id="KW-1185">Reference proteome</keyword>
<dbReference type="RefSeq" id="WP_274268691.1">
    <property type="nucleotide sequence ID" value="NZ_CP117880.1"/>
</dbReference>
<dbReference type="Proteomes" id="UP001221558">
    <property type="component" value="Chromosome"/>
</dbReference>